<accession>A0A6J4PKR7</accession>
<dbReference type="EMBL" id="CADCUP010000226">
    <property type="protein sequence ID" value="CAA9418748.1"/>
    <property type="molecule type" value="Genomic_DNA"/>
</dbReference>
<feature type="non-terminal residue" evidence="2">
    <location>
        <position position="1"/>
    </location>
</feature>
<evidence type="ECO:0000256" key="1">
    <source>
        <dbReference type="SAM" id="MobiDB-lite"/>
    </source>
</evidence>
<dbReference type="AlphaFoldDB" id="A0A6J4PKR7"/>
<proteinExistence type="predicted"/>
<protein>
    <submittedName>
        <fullName evidence="2">Transcriptional regulator, DeoR family</fullName>
    </submittedName>
</protein>
<organism evidence="2">
    <name type="scientific">uncultured Nocardioides sp</name>
    <dbReference type="NCBI Taxonomy" id="198441"/>
    <lineage>
        <taxon>Bacteria</taxon>
        <taxon>Bacillati</taxon>
        <taxon>Actinomycetota</taxon>
        <taxon>Actinomycetes</taxon>
        <taxon>Propionibacteriales</taxon>
        <taxon>Nocardioidaceae</taxon>
        <taxon>Nocardioides</taxon>
        <taxon>environmental samples</taxon>
    </lineage>
</organism>
<evidence type="ECO:0000313" key="2">
    <source>
        <dbReference type="EMBL" id="CAA9418748.1"/>
    </source>
</evidence>
<name>A0A6J4PKR7_9ACTN</name>
<feature type="compositionally biased region" description="Basic residues" evidence="1">
    <location>
        <begin position="21"/>
        <end position="40"/>
    </location>
</feature>
<feature type="non-terminal residue" evidence="2">
    <location>
        <position position="40"/>
    </location>
</feature>
<feature type="region of interest" description="Disordered" evidence="1">
    <location>
        <begin position="1"/>
        <end position="40"/>
    </location>
</feature>
<gene>
    <name evidence="2" type="ORF">AVDCRST_MAG06-3374</name>
</gene>
<reference evidence="2" key="1">
    <citation type="submission" date="2020-02" db="EMBL/GenBank/DDBJ databases">
        <authorList>
            <person name="Meier V. D."/>
        </authorList>
    </citation>
    <scope>NUCLEOTIDE SEQUENCE</scope>
    <source>
        <strain evidence="2">AVDCRST_MAG06</strain>
    </source>
</reference>
<sequence length="40" mass="4326">GQHQLTRPAAAVAPPDPPVLGRRRARRSARGLRAHAAPRH</sequence>